<feature type="transmembrane region" description="Helical" evidence="6">
    <location>
        <begin position="92"/>
        <end position="110"/>
    </location>
</feature>
<feature type="transmembrane region" description="Helical" evidence="6">
    <location>
        <begin position="280"/>
        <end position="298"/>
    </location>
</feature>
<feature type="transmembrane region" description="Helical" evidence="6">
    <location>
        <begin position="221"/>
        <end position="240"/>
    </location>
</feature>
<dbReference type="Proteomes" id="UP000812966">
    <property type="component" value="Unassembled WGS sequence"/>
</dbReference>
<name>A0A8K0JGA5_9TREE</name>
<evidence type="ECO:0000256" key="6">
    <source>
        <dbReference type="SAM" id="Phobius"/>
    </source>
</evidence>
<dbReference type="GO" id="GO:0016020">
    <property type="term" value="C:membrane"/>
    <property type="evidence" value="ECO:0007669"/>
    <property type="project" value="UniProtKB-SubCell"/>
</dbReference>
<feature type="transmembrane region" description="Helical" evidence="6">
    <location>
        <begin position="385"/>
        <end position="403"/>
    </location>
</feature>
<keyword evidence="3 6" id="KW-0812">Transmembrane</keyword>
<feature type="transmembrane region" description="Helical" evidence="6">
    <location>
        <begin position="327"/>
        <end position="349"/>
    </location>
</feature>
<keyword evidence="5 6" id="KW-0472">Membrane</keyword>
<dbReference type="PANTHER" id="PTHR43791:SF48">
    <property type="entry name" value="TRANSPORTER, PUTATIVE (AFU_ORTHOLOGUE AFUA_4G01000)-RELATED"/>
    <property type="match status" value="1"/>
</dbReference>
<reference evidence="7" key="1">
    <citation type="submission" date="2020-04" db="EMBL/GenBank/DDBJ databases">
        <title>Analysis of mating type loci in Filobasidium floriforme.</title>
        <authorList>
            <person name="Nowrousian M."/>
        </authorList>
    </citation>
    <scope>NUCLEOTIDE SEQUENCE</scope>
    <source>
        <strain evidence="7">CBS 6242</strain>
    </source>
</reference>
<keyword evidence="2" id="KW-0813">Transport</keyword>
<dbReference type="InterPro" id="IPR011701">
    <property type="entry name" value="MFS"/>
</dbReference>
<comment type="caution">
    <text evidence="7">The sequence shown here is derived from an EMBL/GenBank/DDBJ whole genome shotgun (WGS) entry which is preliminary data.</text>
</comment>
<evidence type="ECO:0000256" key="3">
    <source>
        <dbReference type="ARBA" id="ARBA00022692"/>
    </source>
</evidence>
<dbReference type="AlphaFoldDB" id="A0A8K0JGA5"/>
<keyword evidence="4 6" id="KW-1133">Transmembrane helix</keyword>
<protein>
    <recommendedName>
        <fullName evidence="9">Major facilitator superfamily (MFS) profile domain-containing protein</fullName>
    </recommendedName>
</protein>
<dbReference type="EMBL" id="JABELV010000249">
    <property type="protein sequence ID" value="KAG7527657.1"/>
    <property type="molecule type" value="Genomic_DNA"/>
</dbReference>
<dbReference type="OrthoDB" id="9971669at2759"/>
<dbReference type="Pfam" id="PF07690">
    <property type="entry name" value="MFS_1"/>
    <property type="match status" value="1"/>
</dbReference>
<dbReference type="SUPFAM" id="SSF103473">
    <property type="entry name" value="MFS general substrate transporter"/>
    <property type="match status" value="1"/>
</dbReference>
<gene>
    <name evidence="7" type="ORF">FFLO_06719</name>
</gene>
<dbReference type="GO" id="GO:0022857">
    <property type="term" value="F:transmembrane transporter activity"/>
    <property type="evidence" value="ECO:0007669"/>
    <property type="project" value="InterPro"/>
</dbReference>
<evidence type="ECO:0008006" key="9">
    <source>
        <dbReference type="Google" id="ProtNLM"/>
    </source>
</evidence>
<evidence type="ECO:0000256" key="4">
    <source>
        <dbReference type="ARBA" id="ARBA00022989"/>
    </source>
</evidence>
<keyword evidence="8" id="KW-1185">Reference proteome</keyword>
<feature type="transmembrane region" description="Helical" evidence="6">
    <location>
        <begin position="442"/>
        <end position="464"/>
    </location>
</feature>
<feature type="transmembrane region" description="Helical" evidence="6">
    <location>
        <begin position="356"/>
        <end position="373"/>
    </location>
</feature>
<accession>A0A8K0JGA5</accession>
<dbReference type="InterPro" id="IPR036259">
    <property type="entry name" value="MFS_trans_sf"/>
</dbReference>
<evidence type="ECO:0000256" key="1">
    <source>
        <dbReference type="ARBA" id="ARBA00004141"/>
    </source>
</evidence>
<comment type="subcellular location">
    <subcellularLocation>
        <location evidence="1">Membrane</location>
        <topology evidence="1">Multi-pass membrane protein</topology>
    </subcellularLocation>
</comment>
<feature type="transmembrane region" description="Helical" evidence="6">
    <location>
        <begin position="476"/>
        <end position="496"/>
    </location>
</feature>
<feature type="transmembrane region" description="Helical" evidence="6">
    <location>
        <begin position="149"/>
        <end position="172"/>
    </location>
</feature>
<dbReference type="PANTHER" id="PTHR43791">
    <property type="entry name" value="PERMEASE-RELATED"/>
    <property type="match status" value="1"/>
</dbReference>
<dbReference type="Gene3D" id="1.20.1250.20">
    <property type="entry name" value="MFS general substrate transporter like domains"/>
    <property type="match status" value="1"/>
</dbReference>
<sequence>MSIEPLSKEKEGFTPGSVATAYVLEAAPTECGDPTSPVEIDSNASAIEKSLVRKLDLRILPMAGFAYFLLFLDRSNIGNARVAGLEKDLGLTGYDFNIGACLFYVMYMVAEVPFSLVIKRFGFIFVPIMITFFGTITLVTAWLNNRASFFAIRCLLGLGEAATMPGLAYLLSRYYRRTELTARIGFFMLSAAGLAQAFGGLLSSGLLSVGNIGSVKSWRTIFLVEGLMTIGFGIVMIWVFPSDISTTKMLTEPEREIALKRLAAEGPSGSRVKERTSSRLIFKAFFNVNTMACTYMYICDNITVQGLSIFTPTILRLNYPGSTTVKIQLLSAAPAIVAAVVALTACYVAMRTRSHGYVTIFGASLSVIGYGIWAGTNSSAIKVRYFAIFLNTTSGFIYGVGFSRARACQNGIRGVNLFHNHLSQPIVIGWAASNAAPDTVRAMTSAVTTGLGCIGSIAATWSYIPSDAPTGYKIGNYLNCCTGASVIIVSLALMAYQRYENRLRDRGGRDYRYQQEHQEELGFHHPDFRYVH</sequence>
<evidence type="ECO:0000313" key="7">
    <source>
        <dbReference type="EMBL" id="KAG7527657.1"/>
    </source>
</evidence>
<feature type="transmembrane region" description="Helical" evidence="6">
    <location>
        <begin position="122"/>
        <end position="143"/>
    </location>
</feature>
<evidence type="ECO:0000313" key="8">
    <source>
        <dbReference type="Proteomes" id="UP000812966"/>
    </source>
</evidence>
<evidence type="ECO:0000256" key="2">
    <source>
        <dbReference type="ARBA" id="ARBA00022448"/>
    </source>
</evidence>
<organism evidence="7 8">
    <name type="scientific">Filobasidium floriforme</name>
    <dbReference type="NCBI Taxonomy" id="5210"/>
    <lineage>
        <taxon>Eukaryota</taxon>
        <taxon>Fungi</taxon>
        <taxon>Dikarya</taxon>
        <taxon>Basidiomycota</taxon>
        <taxon>Agaricomycotina</taxon>
        <taxon>Tremellomycetes</taxon>
        <taxon>Filobasidiales</taxon>
        <taxon>Filobasidiaceae</taxon>
        <taxon>Filobasidium</taxon>
    </lineage>
</organism>
<proteinExistence type="predicted"/>
<evidence type="ECO:0000256" key="5">
    <source>
        <dbReference type="ARBA" id="ARBA00023136"/>
    </source>
</evidence>
<feature type="transmembrane region" description="Helical" evidence="6">
    <location>
        <begin position="55"/>
        <end position="72"/>
    </location>
</feature>
<feature type="transmembrane region" description="Helical" evidence="6">
    <location>
        <begin position="184"/>
        <end position="209"/>
    </location>
</feature>